<dbReference type="EC" id="6.3.3.3" evidence="1"/>
<dbReference type="SUPFAM" id="SSF52540">
    <property type="entry name" value="P-loop containing nucleoside triphosphate hydrolases"/>
    <property type="match status" value="1"/>
</dbReference>
<feature type="binding site" evidence="1">
    <location>
        <position position="18"/>
    </location>
    <ligand>
        <name>Mg(2+)</name>
        <dbReference type="ChEBI" id="CHEBI:18420"/>
    </ligand>
</feature>
<accession>A0ABN1VY64</accession>
<keyword evidence="1" id="KW-0479">Metal-binding</keyword>
<evidence type="ECO:0000256" key="1">
    <source>
        <dbReference type="HAMAP-Rule" id="MF_00336"/>
    </source>
</evidence>
<dbReference type="CDD" id="cd03109">
    <property type="entry name" value="DTBS"/>
    <property type="match status" value="1"/>
</dbReference>
<feature type="binding site" evidence="1">
    <location>
        <begin position="201"/>
        <end position="203"/>
    </location>
    <ligand>
        <name>ATP</name>
        <dbReference type="ChEBI" id="CHEBI:30616"/>
    </ligand>
</feature>
<keyword evidence="1" id="KW-0963">Cytoplasm</keyword>
<sequence length="243" mass="25344">MPNVITIVTGTDTGVGKTVATAALAVRCGPGTLVVKPAQTGAGTDEPDCSVVRRLAAREVTEFVRLDDPLAPGTAARLHGLDLPAVQAHAARIRELARRHRRVIVEGSGGLLVRLDTGGGTLTDLAADLVRDHDVEVLVVTRIALGTLNHTELTVDALRARGIEPAGLVLGAVPEQSGLAAQCNRTELPRITGVPVVAALPEGAGALDPEQFRARAVSWFAAWFAASPDGRRNAGPRHAADDR</sequence>
<dbReference type="EMBL" id="BAAALN010000002">
    <property type="protein sequence ID" value="GAA1226488.1"/>
    <property type="molecule type" value="Genomic_DNA"/>
</dbReference>
<comment type="subcellular location">
    <subcellularLocation>
        <location evidence="1">Cytoplasm</location>
    </subcellularLocation>
</comment>
<dbReference type="InterPro" id="IPR004472">
    <property type="entry name" value="DTB_synth_BioD"/>
</dbReference>
<comment type="cofactor">
    <cofactor evidence="1">
        <name>Mg(2+)</name>
        <dbReference type="ChEBI" id="CHEBI:18420"/>
    </cofactor>
</comment>
<comment type="caution">
    <text evidence="2">The sequence shown here is derived from an EMBL/GenBank/DDBJ whole genome shotgun (WGS) entry which is preliminary data.</text>
</comment>
<feature type="active site" evidence="1">
    <location>
        <position position="36"/>
    </location>
</feature>
<gene>
    <name evidence="1 2" type="primary">bioD</name>
    <name evidence="2" type="ORF">GCM10009676_05640</name>
</gene>
<dbReference type="Gene3D" id="3.40.50.300">
    <property type="entry name" value="P-loop containing nucleotide triphosphate hydrolases"/>
    <property type="match status" value="1"/>
</dbReference>
<dbReference type="InterPro" id="IPR027417">
    <property type="entry name" value="P-loop_NTPase"/>
</dbReference>
<dbReference type="PANTHER" id="PTHR43210">
    <property type="entry name" value="DETHIOBIOTIN SYNTHETASE"/>
    <property type="match status" value="1"/>
</dbReference>
<keyword evidence="1" id="KW-0093">Biotin biosynthesis</keyword>
<reference evidence="2 3" key="1">
    <citation type="journal article" date="2019" name="Int. J. Syst. Evol. Microbiol.">
        <title>The Global Catalogue of Microorganisms (GCM) 10K type strain sequencing project: providing services to taxonomists for standard genome sequencing and annotation.</title>
        <authorList>
            <consortium name="The Broad Institute Genomics Platform"/>
            <consortium name="The Broad Institute Genome Sequencing Center for Infectious Disease"/>
            <person name="Wu L."/>
            <person name="Ma J."/>
        </authorList>
    </citation>
    <scope>NUCLEOTIDE SEQUENCE [LARGE SCALE GENOMIC DNA]</scope>
    <source>
        <strain evidence="2 3">JCM 13023</strain>
    </source>
</reference>
<comment type="catalytic activity">
    <reaction evidence="1">
        <text>(7R,8S)-7,8-diammoniononanoate + CO2 + ATP = (4R,5S)-dethiobiotin + ADP + phosphate + 3 H(+)</text>
        <dbReference type="Rhea" id="RHEA:15805"/>
        <dbReference type="ChEBI" id="CHEBI:15378"/>
        <dbReference type="ChEBI" id="CHEBI:16526"/>
        <dbReference type="ChEBI" id="CHEBI:30616"/>
        <dbReference type="ChEBI" id="CHEBI:43474"/>
        <dbReference type="ChEBI" id="CHEBI:149469"/>
        <dbReference type="ChEBI" id="CHEBI:149473"/>
        <dbReference type="ChEBI" id="CHEBI:456216"/>
        <dbReference type="EC" id="6.3.3.3"/>
    </reaction>
</comment>
<feature type="binding site" evidence="1">
    <location>
        <position position="106"/>
    </location>
    <ligand>
        <name>Mg(2+)</name>
        <dbReference type="ChEBI" id="CHEBI:18420"/>
    </ligand>
</feature>
<organism evidence="2 3">
    <name type="scientific">Prauserella halophila</name>
    <dbReference type="NCBI Taxonomy" id="185641"/>
    <lineage>
        <taxon>Bacteria</taxon>
        <taxon>Bacillati</taxon>
        <taxon>Actinomycetota</taxon>
        <taxon>Actinomycetes</taxon>
        <taxon>Pseudonocardiales</taxon>
        <taxon>Pseudonocardiaceae</taxon>
        <taxon>Prauserella</taxon>
    </lineage>
</organism>
<dbReference type="HAMAP" id="MF_00336">
    <property type="entry name" value="BioD"/>
    <property type="match status" value="1"/>
</dbReference>
<comment type="subunit">
    <text evidence="1">Homodimer.</text>
</comment>
<keyword evidence="1" id="KW-0460">Magnesium</keyword>
<comment type="function">
    <text evidence="1">Catalyzes a mechanistically unusual reaction, the ATP-dependent insertion of CO2 between the N7 and N8 nitrogen atoms of 7,8-diaminopelargonic acid (DAPA, also called 7,8-diammoniononanoate) to form a ureido ring.</text>
</comment>
<name>A0ABN1VY64_9PSEU</name>
<evidence type="ECO:0000313" key="3">
    <source>
        <dbReference type="Proteomes" id="UP001500653"/>
    </source>
</evidence>
<dbReference type="PIRSF" id="PIRSF006755">
    <property type="entry name" value="DTB_synth"/>
    <property type="match status" value="1"/>
</dbReference>
<keyword evidence="1" id="KW-0067">ATP-binding</keyword>
<dbReference type="PANTHER" id="PTHR43210:SF5">
    <property type="entry name" value="DETHIOBIOTIN SYNTHETASE"/>
    <property type="match status" value="1"/>
</dbReference>
<protein>
    <recommendedName>
        <fullName evidence="1">ATP-dependent dethiobiotin synthetase BioD</fullName>
        <ecNumber evidence="1">6.3.3.3</ecNumber>
    </recommendedName>
    <alternativeName>
        <fullName evidence="1">DTB synthetase</fullName>
        <shortName evidence="1">DTBS</shortName>
    </alternativeName>
    <alternativeName>
        <fullName evidence="1">Dethiobiotin synthase</fullName>
    </alternativeName>
</protein>
<dbReference type="Pfam" id="PF13500">
    <property type="entry name" value="AAA_26"/>
    <property type="match status" value="1"/>
</dbReference>
<evidence type="ECO:0000313" key="2">
    <source>
        <dbReference type="EMBL" id="GAA1226488.1"/>
    </source>
</evidence>
<feature type="binding site" evidence="1">
    <location>
        <position position="40"/>
    </location>
    <ligand>
        <name>substrate</name>
    </ligand>
</feature>
<comment type="similarity">
    <text evidence="1">Belongs to the dethiobiotin synthetase family.</text>
</comment>
<comment type="pathway">
    <text evidence="1">Cofactor biosynthesis; biotin biosynthesis; biotin from 7,8-diaminononanoate: step 1/2.</text>
</comment>
<proteinExistence type="inferred from homology"/>
<feature type="binding site" evidence="1">
    <location>
        <position position="48"/>
    </location>
    <ligand>
        <name>ATP</name>
        <dbReference type="ChEBI" id="CHEBI:30616"/>
    </ligand>
</feature>
<feature type="binding site" evidence="1">
    <location>
        <begin position="106"/>
        <end position="109"/>
    </location>
    <ligand>
        <name>ATP</name>
        <dbReference type="ChEBI" id="CHEBI:30616"/>
    </ligand>
</feature>
<dbReference type="NCBIfam" id="TIGR00347">
    <property type="entry name" value="bioD"/>
    <property type="match status" value="1"/>
</dbReference>
<feature type="binding site" evidence="1">
    <location>
        <begin position="14"/>
        <end position="19"/>
    </location>
    <ligand>
        <name>ATP</name>
        <dbReference type="ChEBI" id="CHEBI:30616"/>
    </ligand>
</feature>
<keyword evidence="1" id="KW-0436">Ligase</keyword>
<comment type="caution">
    <text evidence="1">Lacks conserved residue(s) required for the propagation of feature annotation.</text>
</comment>
<feature type="binding site" evidence="1">
    <location>
        <position position="48"/>
    </location>
    <ligand>
        <name>Mg(2+)</name>
        <dbReference type="ChEBI" id="CHEBI:18420"/>
    </ligand>
</feature>
<dbReference type="Proteomes" id="UP001500653">
    <property type="component" value="Unassembled WGS sequence"/>
</dbReference>
<keyword evidence="3" id="KW-1185">Reference proteome</keyword>
<keyword evidence="1" id="KW-0547">Nucleotide-binding</keyword>